<reference evidence="1" key="1">
    <citation type="submission" date="2020-04" db="EMBL/GenBank/DDBJ databases">
        <authorList>
            <person name="Neveu A P."/>
        </authorList>
    </citation>
    <scope>NUCLEOTIDE SEQUENCE</scope>
    <source>
        <tissue evidence="1">Whole embryo</tissue>
    </source>
</reference>
<dbReference type="AlphaFoldDB" id="A0A6F9DJD7"/>
<dbReference type="PANTHER" id="PTHR28532">
    <property type="entry name" value="GEO13458P1"/>
    <property type="match status" value="1"/>
</dbReference>
<accession>A0A6F9DJD7</accession>
<organism evidence="1">
    <name type="scientific">Phallusia mammillata</name>
    <dbReference type="NCBI Taxonomy" id="59560"/>
    <lineage>
        <taxon>Eukaryota</taxon>
        <taxon>Metazoa</taxon>
        <taxon>Chordata</taxon>
        <taxon>Tunicata</taxon>
        <taxon>Ascidiacea</taxon>
        <taxon>Phlebobranchia</taxon>
        <taxon>Ascidiidae</taxon>
        <taxon>Phallusia</taxon>
    </lineage>
</organism>
<dbReference type="InterPro" id="IPR052436">
    <property type="entry name" value="LTO1_adapter"/>
</dbReference>
<protein>
    <submittedName>
        <fullName evidence="1">Oral cancer-overexpressed protein 1-like</fullName>
    </submittedName>
</protein>
<sequence>MSNCENDDPFDSIVMIENKACEEGYNKGFQEGKKMGYVEGTSLGKSKGSELAQELGVYYGICQCALNMHETEIISHKHQRRVVSQLKALINDIQGLVLQDNVHVLIASMDDIKSRFKKLESVLQLKVDKTTSQSSKLSF</sequence>
<evidence type="ECO:0000313" key="1">
    <source>
        <dbReference type="EMBL" id="CAB3263567.1"/>
    </source>
</evidence>
<name>A0A6F9DJD7_9ASCI</name>
<dbReference type="PANTHER" id="PTHR28532:SF1">
    <property type="entry name" value="ORAL CANCER OVEREXPRESSED 1"/>
    <property type="match status" value="1"/>
</dbReference>
<dbReference type="EMBL" id="LR787705">
    <property type="protein sequence ID" value="CAB3263567.1"/>
    <property type="molecule type" value="mRNA"/>
</dbReference>
<proteinExistence type="evidence at transcript level"/>
<gene>
    <name evidence="1" type="primary">Lto1</name>
</gene>